<keyword evidence="4" id="KW-0677">Repeat</keyword>
<evidence type="ECO:0000256" key="7">
    <source>
        <dbReference type="SAM" id="Coils"/>
    </source>
</evidence>
<accession>S3C4D5</accession>
<name>S3C4D5_OPHP1</name>
<dbReference type="OrthoDB" id="756370at2759"/>
<dbReference type="EMBL" id="KE148149">
    <property type="protein sequence ID" value="EPE08374.1"/>
    <property type="molecule type" value="Genomic_DNA"/>
</dbReference>
<dbReference type="PANTHER" id="PTHR18763">
    <property type="entry name" value="WD-REPEAT PROTEIN 18"/>
    <property type="match status" value="1"/>
</dbReference>
<reference evidence="8 9" key="1">
    <citation type="journal article" date="2013" name="BMC Genomics">
        <title>The genome and transcriptome of the pine saprophyte Ophiostoma piceae, and a comparison with the bark beetle-associated pine pathogen Grosmannia clavigera.</title>
        <authorList>
            <person name="Haridas S."/>
            <person name="Wang Y."/>
            <person name="Lim L."/>
            <person name="Massoumi Alamouti S."/>
            <person name="Jackman S."/>
            <person name="Docking R."/>
            <person name="Robertson G."/>
            <person name="Birol I."/>
            <person name="Bohlmann J."/>
            <person name="Breuil C."/>
        </authorList>
    </citation>
    <scope>NUCLEOTIDE SEQUENCE [LARGE SCALE GENOMIC DNA]</scope>
    <source>
        <strain evidence="8 9">UAMH 11346</strain>
    </source>
</reference>
<dbReference type="VEuPathDB" id="FungiDB:F503_01157"/>
<comment type="function">
    <text evidence="1 6">Component of the RIX1 complex required for processing of ITS2 sequences from 35S pre-rRNA.</text>
</comment>
<keyword evidence="6" id="KW-0698">rRNA processing</keyword>
<dbReference type="Pfam" id="PF00400">
    <property type="entry name" value="WD40"/>
    <property type="match status" value="2"/>
</dbReference>
<keyword evidence="7" id="KW-0175">Coiled coil</keyword>
<dbReference type="InterPro" id="IPR036322">
    <property type="entry name" value="WD40_repeat_dom_sf"/>
</dbReference>
<dbReference type="GO" id="GO:0006261">
    <property type="term" value="P:DNA-templated DNA replication"/>
    <property type="evidence" value="ECO:0007669"/>
    <property type="project" value="TreeGrafter"/>
</dbReference>
<dbReference type="STRING" id="1262450.S3C4D5"/>
<evidence type="ECO:0000256" key="2">
    <source>
        <dbReference type="ARBA" id="ARBA00010143"/>
    </source>
</evidence>
<comment type="subunit">
    <text evidence="6">Component of the RIX1 complex, composed of IPI1, RIX1/IPI2 and IPI3 in a 1:2:2 stoichiometry. The complex interacts (via RIX1) with MDN1 (via its hexameric AAA ATPase ring) and the pre-60S ribosome particles.</text>
</comment>
<dbReference type="SUPFAM" id="SSF50978">
    <property type="entry name" value="WD40 repeat-like"/>
    <property type="match status" value="1"/>
</dbReference>
<dbReference type="InterPro" id="IPR001680">
    <property type="entry name" value="WD40_rpt"/>
</dbReference>
<comment type="subcellular location">
    <subcellularLocation>
        <location evidence="6">Nucleus</location>
    </subcellularLocation>
</comment>
<dbReference type="Gene3D" id="2.130.10.10">
    <property type="entry name" value="YVTN repeat-like/Quinoprotein amine dehydrogenase"/>
    <property type="match status" value="1"/>
</dbReference>
<sequence length="471" mass="50097">MLSEEFFAAICGPPLTSNTAIAKDVSIYHQILSPAHANRATFKKSATPVGGLAVSASHIFAGQQDRAYVHVYSRLRGGQEAFIPVPEKVRCVALAGDTLVIGTAEGRLVLWETLTGRLITTPPCHVQGVSCLAATPFHILSGSDDSNVHVWSLPQLLALGDREEDPEPTATLSRHRAAITSLAVGGSAAHRDTNLAVSASRDKTIVLWNYQTGEALRTLLLPAVPLCAVLDPVARALYVSTDDDEDKLQHIYAIELFGEKPLLGARGAEAASTAVSIATPFGTVPSDAGAASCLSVSYDGSSLLSGHPRGGILQWNLGDGDSGSTLPVQLSNLNAAVTNVAFVPPHLPTSQAAATFVVPPKTSVQTIVKPSQMGRDYAVTVRFDEVDAQGDEAAFDTLVNQPGFPADFLNNAILAFENVEAKETEDADDKETEDASDLRRQNQELLEIVNEQQAMYQEALQKITELQAARS</sequence>
<evidence type="ECO:0000313" key="9">
    <source>
        <dbReference type="Proteomes" id="UP000016923"/>
    </source>
</evidence>
<dbReference type="eggNOG" id="KOG0646">
    <property type="taxonomic scope" value="Eukaryota"/>
</dbReference>
<dbReference type="OMA" id="GVNARIY"/>
<dbReference type="PROSITE" id="PS50082">
    <property type="entry name" value="WD_REPEATS_2"/>
    <property type="match status" value="1"/>
</dbReference>
<evidence type="ECO:0000256" key="4">
    <source>
        <dbReference type="ARBA" id="ARBA00022737"/>
    </source>
</evidence>
<feature type="coiled-coil region" evidence="7">
    <location>
        <begin position="435"/>
        <end position="469"/>
    </location>
</feature>
<protein>
    <recommendedName>
        <fullName evidence="6">Pre-rRNA-processing protein IPI3</fullName>
    </recommendedName>
</protein>
<dbReference type="InterPro" id="IPR015943">
    <property type="entry name" value="WD40/YVTN_repeat-like_dom_sf"/>
</dbReference>
<dbReference type="GO" id="GO:0120330">
    <property type="term" value="C:rixosome complex"/>
    <property type="evidence" value="ECO:0007669"/>
    <property type="project" value="UniProtKB-UniRule"/>
</dbReference>
<comment type="similarity">
    <text evidence="2 6">Belongs to the WD repeat IPI3/WDR18 family.</text>
</comment>
<keyword evidence="3 5" id="KW-0853">WD repeat</keyword>
<proteinExistence type="inferred from homology"/>
<dbReference type="InterPro" id="IPR045227">
    <property type="entry name" value="WDR18/Ipi3/RID3"/>
</dbReference>
<evidence type="ECO:0000256" key="3">
    <source>
        <dbReference type="ARBA" id="ARBA00022574"/>
    </source>
</evidence>
<evidence type="ECO:0000256" key="1">
    <source>
        <dbReference type="ARBA" id="ARBA00002355"/>
    </source>
</evidence>
<gene>
    <name evidence="8" type="ORF">F503_01157</name>
</gene>
<evidence type="ECO:0000313" key="8">
    <source>
        <dbReference type="EMBL" id="EPE08374.1"/>
    </source>
</evidence>
<evidence type="ECO:0000256" key="5">
    <source>
        <dbReference type="PROSITE-ProRule" id="PRU00221"/>
    </source>
</evidence>
<dbReference type="GO" id="GO:0006364">
    <property type="term" value="P:rRNA processing"/>
    <property type="evidence" value="ECO:0007669"/>
    <property type="project" value="UniProtKB-UniRule"/>
</dbReference>
<organism evidence="8 9">
    <name type="scientific">Ophiostoma piceae (strain UAMH 11346)</name>
    <name type="common">Sap stain fungus</name>
    <dbReference type="NCBI Taxonomy" id="1262450"/>
    <lineage>
        <taxon>Eukaryota</taxon>
        <taxon>Fungi</taxon>
        <taxon>Dikarya</taxon>
        <taxon>Ascomycota</taxon>
        <taxon>Pezizomycotina</taxon>
        <taxon>Sordariomycetes</taxon>
        <taxon>Sordariomycetidae</taxon>
        <taxon>Ophiostomatales</taxon>
        <taxon>Ophiostomataceae</taxon>
        <taxon>Ophiostoma</taxon>
    </lineage>
</organism>
<dbReference type="HOGENOM" id="CLU_025946_0_0_1"/>
<dbReference type="AlphaFoldDB" id="S3C4D5"/>
<keyword evidence="6" id="KW-0539">Nucleus</keyword>
<evidence type="ECO:0000256" key="6">
    <source>
        <dbReference type="RuleBase" id="RU369067"/>
    </source>
</evidence>
<dbReference type="PANTHER" id="PTHR18763:SF0">
    <property type="entry name" value="WD REPEAT-CONTAINING PROTEIN 18"/>
    <property type="match status" value="1"/>
</dbReference>
<dbReference type="GO" id="GO:0005656">
    <property type="term" value="C:nuclear pre-replicative complex"/>
    <property type="evidence" value="ECO:0007669"/>
    <property type="project" value="TreeGrafter"/>
</dbReference>
<dbReference type="Proteomes" id="UP000016923">
    <property type="component" value="Unassembled WGS sequence"/>
</dbReference>
<feature type="repeat" description="WD" evidence="5">
    <location>
        <begin position="172"/>
        <end position="218"/>
    </location>
</feature>
<keyword evidence="9" id="KW-1185">Reference proteome</keyword>
<dbReference type="SMART" id="SM00320">
    <property type="entry name" value="WD40"/>
    <property type="match status" value="4"/>
</dbReference>